<dbReference type="PANTHER" id="PTHR33327:SF3">
    <property type="entry name" value="RNA-DIRECTED DNA POLYMERASE"/>
    <property type="match status" value="1"/>
</dbReference>
<dbReference type="AlphaFoldDB" id="A0A9D4Q006"/>
<evidence type="ECO:0000313" key="2">
    <source>
        <dbReference type="EMBL" id="KAH7961450.1"/>
    </source>
</evidence>
<comment type="caution">
    <text evidence="2">The sequence shown here is derived from an EMBL/GenBank/DDBJ whole genome shotgun (WGS) entry which is preliminary data.</text>
</comment>
<evidence type="ECO:0000256" key="1">
    <source>
        <dbReference type="SAM" id="MobiDB-lite"/>
    </source>
</evidence>
<dbReference type="Proteomes" id="UP000821837">
    <property type="component" value="Chromosome 3"/>
</dbReference>
<accession>A0A9D4Q006</accession>
<feature type="region of interest" description="Disordered" evidence="1">
    <location>
        <begin position="1"/>
        <end position="52"/>
    </location>
</feature>
<proteinExistence type="predicted"/>
<dbReference type="PANTHER" id="PTHR33327">
    <property type="entry name" value="ENDONUCLEASE"/>
    <property type="match status" value="1"/>
</dbReference>
<dbReference type="VEuPathDB" id="VectorBase:RSAN_043237"/>
<dbReference type="EMBL" id="JABSTV010001249">
    <property type="protein sequence ID" value="KAH7961450.1"/>
    <property type="molecule type" value="Genomic_DNA"/>
</dbReference>
<sequence>MVNEECGTDHGPSRPVTVGAAKAASLSPVPAGAVDEQRSLDPKTVPSTSGLRSRLPQLFNAQELGDRRPSQLLHRMRQLHGDSTLYSESPLLREFSLQRLPQNLVPVLAAAGDIPLEKLEELADRIYDYSPASPTLASATAMTPDTEVRHSRLEEKVKQLAAPNEAAMLTTSQSPTGTSELDRRRGRLLALTRCVAAPMLHLKCRTGPFPAGNRHTGGSALHGQFGSGVELQHQGCDLDQSRPELLETAYLRIYRGQLERHGLGLLASGPEPDSESCDTSDPRSRLFQPFWLDPSWNYTFIGVPNHSQIDHNDLVPRFNDEVGFQPDPIARGNSHTGGSVFHGQFGSGVEL</sequence>
<name>A0A9D4Q006_RHISA</name>
<reference evidence="2" key="1">
    <citation type="journal article" date="2020" name="Cell">
        <title>Large-Scale Comparative Analyses of Tick Genomes Elucidate Their Genetic Diversity and Vector Capacities.</title>
        <authorList>
            <consortium name="Tick Genome and Microbiome Consortium (TIGMIC)"/>
            <person name="Jia N."/>
            <person name="Wang J."/>
            <person name="Shi W."/>
            <person name="Du L."/>
            <person name="Sun Y."/>
            <person name="Zhan W."/>
            <person name="Jiang J.F."/>
            <person name="Wang Q."/>
            <person name="Zhang B."/>
            <person name="Ji P."/>
            <person name="Bell-Sakyi L."/>
            <person name="Cui X.M."/>
            <person name="Yuan T.T."/>
            <person name="Jiang B.G."/>
            <person name="Yang W.F."/>
            <person name="Lam T.T."/>
            <person name="Chang Q.C."/>
            <person name="Ding S.J."/>
            <person name="Wang X.J."/>
            <person name="Zhu J.G."/>
            <person name="Ruan X.D."/>
            <person name="Zhao L."/>
            <person name="Wei J.T."/>
            <person name="Ye R.Z."/>
            <person name="Que T.C."/>
            <person name="Du C.H."/>
            <person name="Zhou Y.H."/>
            <person name="Cheng J.X."/>
            <person name="Dai P.F."/>
            <person name="Guo W.B."/>
            <person name="Han X.H."/>
            <person name="Huang E.J."/>
            <person name="Li L.F."/>
            <person name="Wei W."/>
            <person name="Gao Y.C."/>
            <person name="Liu J.Z."/>
            <person name="Shao H.Z."/>
            <person name="Wang X."/>
            <person name="Wang C.C."/>
            <person name="Yang T.C."/>
            <person name="Huo Q.B."/>
            <person name="Li W."/>
            <person name="Chen H.Y."/>
            <person name="Chen S.E."/>
            <person name="Zhou L.G."/>
            <person name="Ni X.B."/>
            <person name="Tian J.H."/>
            <person name="Sheng Y."/>
            <person name="Liu T."/>
            <person name="Pan Y.S."/>
            <person name="Xia L.Y."/>
            <person name="Li J."/>
            <person name="Zhao F."/>
            <person name="Cao W.C."/>
        </authorList>
    </citation>
    <scope>NUCLEOTIDE SEQUENCE</scope>
    <source>
        <strain evidence="2">Rsan-2018</strain>
    </source>
</reference>
<gene>
    <name evidence="2" type="ORF">HPB52_009068</name>
</gene>
<keyword evidence="3" id="KW-1185">Reference proteome</keyword>
<organism evidence="2 3">
    <name type="scientific">Rhipicephalus sanguineus</name>
    <name type="common">Brown dog tick</name>
    <name type="synonym">Ixodes sanguineus</name>
    <dbReference type="NCBI Taxonomy" id="34632"/>
    <lineage>
        <taxon>Eukaryota</taxon>
        <taxon>Metazoa</taxon>
        <taxon>Ecdysozoa</taxon>
        <taxon>Arthropoda</taxon>
        <taxon>Chelicerata</taxon>
        <taxon>Arachnida</taxon>
        <taxon>Acari</taxon>
        <taxon>Parasitiformes</taxon>
        <taxon>Ixodida</taxon>
        <taxon>Ixodoidea</taxon>
        <taxon>Ixodidae</taxon>
        <taxon>Rhipicephalinae</taxon>
        <taxon>Rhipicephalus</taxon>
        <taxon>Rhipicephalus</taxon>
    </lineage>
</organism>
<reference evidence="2" key="2">
    <citation type="submission" date="2021-09" db="EMBL/GenBank/DDBJ databases">
        <authorList>
            <person name="Jia N."/>
            <person name="Wang J."/>
            <person name="Shi W."/>
            <person name="Du L."/>
            <person name="Sun Y."/>
            <person name="Zhan W."/>
            <person name="Jiang J."/>
            <person name="Wang Q."/>
            <person name="Zhang B."/>
            <person name="Ji P."/>
            <person name="Sakyi L.B."/>
            <person name="Cui X."/>
            <person name="Yuan T."/>
            <person name="Jiang B."/>
            <person name="Yang W."/>
            <person name="Lam T.T.-Y."/>
            <person name="Chang Q."/>
            <person name="Ding S."/>
            <person name="Wang X."/>
            <person name="Zhu J."/>
            <person name="Ruan X."/>
            <person name="Zhao L."/>
            <person name="Wei J."/>
            <person name="Que T."/>
            <person name="Du C."/>
            <person name="Cheng J."/>
            <person name="Dai P."/>
            <person name="Han X."/>
            <person name="Huang E."/>
            <person name="Gao Y."/>
            <person name="Liu J."/>
            <person name="Shao H."/>
            <person name="Ye R."/>
            <person name="Li L."/>
            <person name="Wei W."/>
            <person name="Wang X."/>
            <person name="Wang C."/>
            <person name="Huo Q."/>
            <person name="Li W."/>
            <person name="Guo W."/>
            <person name="Chen H."/>
            <person name="Chen S."/>
            <person name="Zhou L."/>
            <person name="Zhou L."/>
            <person name="Ni X."/>
            <person name="Tian J."/>
            <person name="Zhou Y."/>
            <person name="Sheng Y."/>
            <person name="Liu T."/>
            <person name="Pan Y."/>
            <person name="Xia L."/>
            <person name="Li J."/>
            <person name="Zhao F."/>
            <person name="Cao W."/>
        </authorList>
    </citation>
    <scope>NUCLEOTIDE SEQUENCE</scope>
    <source>
        <strain evidence="2">Rsan-2018</strain>
        <tissue evidence="2">Larvae</tissue>
    </source>
</reference>
<evidence type="ECO:0000313" key="3">
    <source>
        <dbReference type="Proteomes" id="UP000821837"/>
    </source>
</evidence>
<protein>
    <submittedName>
        <fullName evidence="2">Uncharacterized protein</fullName>
    </submittedName>
</protein>